<dbReference type="Proteomes" id="UP000076722">
    <property type="component" value="Unassembled WGS sequence"/>
</dbReference>
<gene>
    <name evidence="1" type="ORF">SISNIDRAFT_447566</name>
</gene>
<accession>A0A165AC39</accession>
<proteinExistence type="predicted"/>
<dbReference type="EMBL" id="KV419394">
    <property type="protein sequence ID" value="KZS98768.1"/>
    <property type="molecule type" value="Genomic_DNA"/>
</dbReference>
<sequence>MLTACRRATNPASWHTNTIPDASVIAESSIHKRSPNIQSPSTNTKNSPCPALLISTPFSAANKPRLSQTSASYTVTFQFRRSTMNSMNPEGNHMWQCVVIDVDAGFDIRPLSDDLARHLFHYATRGPQRLHLGLRSSFQVPTVLHEEFARYLYRKGLADEEKVLEFIRGRDLCHLQRVRMKVTLTCICVSVIQLFRVQNELTEA</sequence>
<organism evidence="1 2">
    <name type="scientific">Sistotremastrum niveocremeum HHB9708</name>
    <dbReference type="NCBI Taxonomy" id="1314777"/>
    <lineage>
        <taxon>Eukaryota</taxon>
        <taxon>Fungi</taxon>
        <taxon>Dikarya</taxon>
        <taxon>Basidiomycota</taxon>
        <taxon>Agaricomycotina</taxon>
        <taxon>Agaricomycetes</taxon>
        <taxon>Sistotremastrales</taxon>
        <taxon>Sistotremastraceae</taxon>
        <taxon>Sertulicium</taxon>
        <taxon>Sertulicium niveocremeum</taxon>
    </lineage>
</organism>
<dbReference type="AlphaFoldDB" id="A0A165AC39"/>
<reference evidence="1 2" key="1">
    <citation type="journal article" date="2016" name="Mol. Biol. Evol.">
        <title>Comparative Genomics of Early-Diverging Mushroom-Forming Fungi Provides Insights into the Origins of Lignocellulose Decay Capabilities.</title>
        <authorList>
            <person name="Nagy L.G."/>
            <person name="Riley R."/>
            <person name="Tritt A."/>
            <person name="Adam C."/>
            <person name="Daum C."/>
            <person name="Floudas D."/>
            <person name="Sun H."/>
            <person name="Yadav J.S."/>
            <person name="Pangilinan J."/>
            <person name="Larsson K.H."/>
            <person name="Matsuura K."/>
            <person name="Barry K."/>
            <person name="Labutti K."/>
            <person name="Kuo R."/>
            <person name="Ohm R.A."/>
            <person name="Bhattacharya S.S."/>
            <person name="Shirouzu T."/>
            <person name="Yoshinaga Y."/>
            <person name="Martin F.M."/>
            <person name="Grigoriev I.V."/>
            <person name="Hibbett D.S."/>
        </authorList>
    </citation>
    <scope>NUCLEOTIDE SEQUENCE [LARGE SCALE GENOMIC DNA]</scope>
    <source>
        <strain evidence="1 2">HHB9708</strain>
    </source>
</reference>
<evidence type="ECO:0000313" key="2">
    <source>
        <dbReference type="Proteomes" id="UP000076722"/>
    </source>
</evidence>
<name>A0A165AC39_9AGAM</name>
<keyword evidence="2" id="KW-1185">Reference proteome</keyword>
<protein>
    <submittedName>
        <fullName evidence="1">Uncharacterized protein</fullName>
    </submittedName>
</protein>
<evidence type="ECO:0000313" key="1">
    <source>
        <dbReference type="EMBL" id="KZS98768.1"/>
    </source>
</evidence>